<feature type="region of interest" description="Disordered" evidence="4">
    <location>
        <begin position="318"/>
        <end position="345"/>
    </location>
</feature>
<sequence length="1431" mass="159167">MSSKAALKAVRAALESKDYQGAAEKAQALVNQDPQNYHAHVFLGLANDKLNRNDSSETAYITATRIKADDKAAWQGLLSLYDRQGGDKLDSYHQVVIQLGNIFANNDERERCQDLVNKYAKLAASHGSKAQRKSSLMLQLPSSPLYDFLEGRLPHPSHTYLRLIELTEGEEREFINREIGERRTRLGARIDKVTQEVKREAFEKSALDQLYRGIVDWTNDDDVRRRYEEKLFERAYEDLCVSPADQKEEKKKLVFKAAQDMVIIKHPFEPAWKVFLTWQDVQNYAEYDVGHLREYVEFFPESGISKILKGFLSSELSPFPNEPPSEEKATGENKRRNKSAAENDVDVDLAENDAQVDKVTAAQDRLILMVEGLESAGNSIIAHRVMSDLYLHLEEYESVVNVARKGLSTIKDLTKACGVKIPNTADALNIALANALIHHQAPRHHTEAKIIFNSILERFPLSCTCLLGVGLILKEDQDYAEAVDFLRRALERDTSNLTIRGELAWCEALNGDLQAGLDRLQGVLEDSKETQPENREFAAEILYRIGFCQWELDPSPAARKDRKGAYSSLFASIQANMNFAPAYTILGFYFADYKKDKARARRCFHKAFELSTSEIEAAERLAKAFADSQEWDLVEAVATRVIESGKAKPSPGSKRRGFSWPYAALGTVQINKQQYSKSIVSFQAALRLAPNDYHSWVGLAESYHHSGRYIAATKAFEYAKTLEPNLSEKEQENVWFSRYMLANVRRELGEYDEAISSYDQVLVSRPGDIGVSIALLQTLTESSAKSLGLGLFNDSAELACRAINLAHTLAHVQTDIFNLWKAVGDAYSHFSHMKSKLVKLSPSDCKTLLSINLDPTAFDSMTDIDGIGADWLQTDLTEETVPANFYGQAAILAYKRALHVSVHDTHAQAIAWYNLGWAEHLAYREAQSESAQKGKKSRKFLKAAMQCFKRAIELEAGNADFWNSLGVVTTTMSPKVAQHAFVRSLHLNDRNASVWTNLGALYLIHNDIQLANDSFTRAQSTDPDYAQAWVGQGILALLVGEIKEARGIFEHAFEISNSSEILPKRQYALTLFDHLLVNPSASHEVSELIQPFFALHQLCSQNPSDLPFVHLSALLAERMGETADAENSLQAVCAGMEAEFEETESTASLSKYAQANADLARVLLARHAYEEAAEKAELALSLSGEEDAEKFDPETCRKLRLSAHLTAGLAFYYTQSWDQAIDMFRDALQEANNAPDVVCLLAQVLWAKGGEEDRSVAREQLFACLENNDGHIGATVLLGAISILDKDSEAVDAIESDLNSLTTRDDVNLHEAAKLVKLRSAISALGFNAHADVPEDLRRTAQASSAIMISPAQPAGWMELSAATQDPDVAKMTVECALQSVPPRGKLEASELSKAYAQSGKMIDSLRAIMISPSTSTGWEELDYHLSTLAV</sequence>
<feature type="repeat" description="TPR" evidence="3">
    <location>
        <begin position="992"/>
        <end position="1025"/>
    </location>
</feature>
<evidence type="ECO:0000256" key="1">
    <source>
        <dbReference type="ARBA" id="ARBA00022737"/>
    </source>
</evidence>
<organism evidence="5 6">
    <name type="scientific">Penicillium brevicompactum</name>
    <dbReference type="NCBI Taxonomy" id="5074"/>
    <lineage>
        <taxon>Eukaryota</taxon>
        <taxon>Fungi</taxon>
        <taxon>Dikarya</taxon>
        <taxon>Ascomycota</taxon>
        <taxon>Pezizomycotina</taxon>
        <taxon>Eurotiomycetes</taxon>
        <taxon>Eurotiomycetidae</taxon>
        <taxon>Eurotiales</taxon>
        <taxon>Aspergillaceae</taxon>
        <taxon>Penicillium</taxon>
    </lineage>
</organism>
<feature type="repeat" description="TPR" evidence="3">
    <location>
        <begin position="463"/>
        <end position="496"/>
    </location>
</feature>
<dbReference type="SMART" id="SM00028">
    <property type="entry name" value="TPR"/>
    <property type="match status" value="9"/>
</dbReference>
<evidence type="ECO:0000256" key="3">
    <source>
        <dbReference type="PROSITE-ProRule" id="PRU00339"/>
    </source>
</evidence>
<feature type="repeat" description="TPR" evidence="3">
    <location>
        <begin position="735"/>
        <end position="768"/>
    </location>
</feature>
<name>A0A9W9QHL6_PENBR</name>
<feature type="repeat" description="TPR" evidence="3">
    <location>
        <begin position="659"/>
        <end position="692"/>
    </location>
</feature>
<dbReference type="PANTHER" id="PTHR15704:SF7">
    <property type="entry name" value="SUPERKILLER COMPLEX PROTEIN 3"/>
    <property type="match status" value="1"/>
</dbReference>
<accession>A0A9W9QHL6</accession>
<dbReference type="GO" id="GO:0006401">
    <property type="term" value="P:RNA catabolic process"/>
    <property type="evidence" value="ECO:0007669"/>
    <property type="project" value="InterPro"/>
</dbReference>
<evidence type="ECO:0000256" key="2">
    <source>
        <dbReference type="ARBA" id="ARBA00022803"/>
    </source>
</evidence>
<dbReference type="SUPFAM" id="SSF48452">
    <property type="entry name" value="TPR-like"/>
    <property type="match status" value="4"/>
</dbReference>
<comment type="caution">
    <text evidence="5">The sequence shown here is derived from an EMBL/GenBank/DDBJ whole genome shotgun (WGS) entry which is preliminary data.</text>
</comment>
<dbReference type="Gene3D" id="1.25.40.10">
    <property type="entry name" value="Tetratricopeptide repeat domain"/>
    <property type="match status" value="5"/>
</dbReference>
<evidence type="ECO:0000256" key="4">
    <source>
        <dbReference type="SAM" id="MobiDB-lite"/>
    </source>
</evidence>
<dbReference type="InterPro" id="IPR011990">
    <property type="entry name" value="TPR-like_helical_dom_sf"/>
</dbReference>
<evidence type="ECO:0000313" key="6">
    <source>
        <dbReference type="Proteomes" id="UP001147695"/>
    </source>
</evidence>
<dbReference type="Pfam" id="PF14559">
    <property type="entry name" value="TPR_19"/>
    <property type="match status" value="1"/>
</dbReference>
<keyword evidence="1" id="KW-0677">Repeat</keyword>
<dbReference type="EMBL" id="JAPZBQ010000004">
    <property type="protein sequence ID" value="KAJ5334936.1"/>
    <property type="molecule type" value="Genomic_DNA"/>
</dbReference>
<dbReference type="InterPro" id="IPR039226">
    <property type="entry name" value="Ski3/TTC37"/>
</dbReference>
<reference evidence="5" key="2">
    <citation type="journal article" date="2023" name="IMA Fungus">
        <title>Comparative genomic study of the Penicillium genus elucidates a diverse pangenome and 15 lateral gene transfer events.</title>
        <authorList>
            <person name="Petersen C."/>
            <person name="Sorensen T."/>
            <person name="Nielsen M.R."/>
            <person name="Sondergaard T.E."/>
            <person name="Sorensen J.L."/>
            <person name="Fitzpatrick D.A."/>
            <person name="Frisvad J.C."/>
            <person name="Nielsen K.L."/>
        </authorList>
    </citation>
    <scope>NUCLEOTIDE SEQUENCE</scope>
    <source>
        <strain evidence="5">IBT 35673</strain>
    </source>
</reference>
<evidence type="ECO:0000313" key="5">
    <source>
        <dbReference type="EMBL" id="KAJ5334936.1"/>
    </source>
</evidence>
<dbReference type="PANTHER" id="PTHR15704">
    <property type="entry name" value="SUPERKILLER 3 PROTEIN-RELATED"/>
    <property type="match status" value="1"/>
</dbReference>
<reference evidence="5" key="1">
    <citation type="submission" date="2022-12" db="EMBL/GenBank/DDBJ databases">
        <authorList>
            <person name="Petersen C."/>
        </authorList>
    </citation>
    <scope>NUCLEOTIDE SEQUENCE</scope>
    <source>
        <strain evidence="5">IBT 35673</strain>
    </source>
</reference>
<proteinExistence type="predicted"/>
<gene>
    <name evidence="5" type="ORF">N7452_007339</name>
</gene>
<feature type="compositionally biased region" description="Basic and acidic residues" evidence="4">
    <location>
        <begin position="325"/>
        <end position="334"/>
    </location>
</feature>
<keyword evidence="2 3" id="KW-0802">TPR repeat</keyword>
<dbReference type="InterPro" id="IPR019734">
    <property type="entry name" value="TPR_rpt"/>
</dbReference>
<protein>
    <submittedName>
        <fullName evidence="5">Tetratricopeptide-like helical</fullName>
    </submittedName>
</protein>
<dbReference type="PROSITE" id="PS50005">
    <property type="entry name" value="TPR"/>
    <property type="match status" value="5"/>
</dbReference>
<feature type="repeat" description="TPR" evidence="3">
    <location>
        <begin position="693"/>
        <end position="726"/>
    </location>
</feature>
<dbReference type="GO" id="GO:0055087">
    <property type="term" value="C:Ski complex"/>
    <property type="evidence" value="ECO:0007669"/>
    <property type="project" value="InterPro"/>
</dbReference>
<dbReference type="InterPro" id="IPR040962">
    <property type="entry name" value="TPR_22"/>
</dbReference>
<dbReference type="Pfam" id="PF18833">
    <property type="entry name" value="TPR_22"/>
    <property type="match status" value="1"/>
</dbReference>
<dbReference type="Pfam" id="PF13432">
    <property type="entry name" value="TPR_16"/>
    <property type="match status" value="1"/>
</dbReference>
<dbReference type="Pfam" id="PF13176">
    <property type="entry name" value="TPR_7"/>
    <property type="match status" value="1"/>
</dbReference>
<dbReference type="Proteomes" id="UP001147695">
    <property type="component" value="Unassembled WGS sequence"/>
</dbReference>